<dbReference type="OrthoDB" id="3003173at2759"/>
<evidence type="ECO:0000313" key="3">
    <source>
        <dbReference type="Proteomes" id="UP000736335"/>
    </source>
</evidence>
<feature type="compositionally biased region" description="Polar residues" evidence="1">
    <location>
        <begin position="1"/>
        <end position="17"/>
    </location>
</feature>
<dbReference type="AlphaFoldDB" id="A0A9P6L0Y7"/>
<feature type="region of interest" description="Disordered" evidence="1">
    <location>
        <begin position="1"/>
        <end position="35"/>
    </location>
</feature>
<gene>
    <name evidence="2" type="ORF">BJ322DRAFT_1114709</name>
</gene>
<evidence type="ECO:0000313" key="2">
    <source>
        <dbReference type="EMBL" id="KAF9777947.1"/>
    </source>
</evidence>
<accession>A0A9P6L0Y7</accession>
<dbReference type="EMBL" id="WIUZ02000026">
    <property type="protein sequence ID" value="KAF9777947.1"/>
    <property type="molecule type" value="Genomic_DNA"/>
</dbReference>
<reference evidence="2" key="2">
    <citation type="submission" date="2020-11" db="EMBL/GenBank/DDBJ databases">
        <authorList>
            <consortium name="DOE Joint Genome Institute"/>
            <person name="Kuo A."/>
            <person name="Miyauchi S."/>
            <person name="Kiss E."/>
            <person name="Drula E."/>
            <person name="Kohler A."/>
            <person name="Sanchez-Garcia M."/>
            <person name="Andreopoulos B."/>
            <person name="Barry K.W."/>
            <person name="Bonito G."/>
            <person name="Buee M."/>
            <person name="Carver A."/>
            <person name="Chen C."/>
            <person name="Cichocki N."/>
            <person name="Clum A."/>
            <person name="Culley D."/>
            <person name="Crous P.W."/>
            <person name="Fauchery L."/>
            <person name="Girlanda M."/>
            <person name="Hayes R."/>
            <person name="Keri Z."/>
            <person name="Labutti K."/>
            <person name="Lipzen A."/>
            <person name="Lombard V."/>
            <person name="Magnuson J."/>
            <person name="Maillard F."/>
            <person name="Morin E."/>
            <person name="Murat C."/>
            <person name="Nolan M."/>
            <person name="Ohm R."/>
            <person name="Pangilinan J."/>
            <person name="Pereira M."/>
            <person name="Perotto S."/>
            <person name="Peter M."/>
            <person name="Riley R."/>
            <person name="Sitrit Y."/>
            <person name="Stielow B."/>
            <person name="Szollosi G."/>
            <person name="Zifcakova L."/>
            <person name="Stursova M."/>
            <person name="Spatafora J.W."/>
            <person name="Tedersoo L."/>
            <person name="Vaario L.-M."/>
            <person name="Yamada A."/>
            <person name="Yan M."/>
            <person name="Wang P."/>
            <person name="Xu J."/>
            <person name="Bruns T."/>
            <person name="Baldrian P."/>
            <person name="Vilgalys R."/>
            <person name="Henrissat B."/>
            <person name="Grigoriev I.V."/>
            <person name="Hibbett D."/>
            <person name="Nagy L.G."/>
            <person name="Martin F.M."/>
        </authorList>
    </citation>
    <scope>NUCLEOTIDE SEQUENCE</scope>
    <source>
        <strain evidence="2">UH-Tt-Lm1</strain>
    </source>
</reference>
<reference evidence="2" key="1">
    <citation type="journal article" date="2020" name="Nat. Commun.">
        <title>Large-scale genome sequencing of mycorrhizal fungi provides insights into the early evolution of symbiotic traits.</title>
        <authorList>
            <person name="Miyauchi S."/>
            <person name="Kiss E."/>
            <person name="Kuo A."/>
            <person name="Drula E."/>
            <person name="Kohler A."/>
            <person name="Sanchez-Garcia M."/>
            <person name="Morin E."/>
            <person name="Andreopoulos B."/>
            <person name="Barry K.W."/>
            <person name="Bonito G."/>
            <person name="Buee M."/>
            <person name="Carver A."/>
            <person name="Chen C."/>
            <person name="Cichocki N."/>
            <person name="Clum A."/>
            <person name="Culley D."/>
            <person name="Crous P.W."/>
            <person name="Fauchery L."/>
            <person name="Girlanda M."/>
            <person name="Hayes R.D."/>
            <person name="Keri Z."/>
            <person name="LaButti K."/>
            <person name="Lipzen A."/>
            <person name="Lombard V."/>
            <person name="Magnuson J."/>
            <person name="Maillard F."/>
            <person name="Murat C."/>
            <person name="Nolan M."/>
            <person name="Ohm R.A."/>
            <person name="Pangilinan J."/>
            <person name="Pereira M.F."/>
            <person name="Perotto S."/>
            <person name="Peter M."/>
            <person name="Pfister S."/>
            <person name="Riley R."/>
            <person name="Sitrit Y."/>
            <person name="Stielow J.B."/>
            <person name="Szollosi G."/>
            <person name="Zifcakova L."/>
            <person name="Stursova M."/>
            <person name="Spatafora J.W."/>
            <person name="Tedersoo L."/>
            <person name="Vaario L.M."/>
            <person name="Yamada A."/>
            <person name="Yan M."/>
            <person name="Wang P."/>
            <person name="Xu J."/>
            <person name="Bruns T."/>
            <person name="Baldrian P."/>
            <person name="Vilgalys R."/>
            <person name="Dunand C."/>
            <person name="Henrissat B."/>
            <person name="Grigoriev I.V."/>
            <person name="Hibbett D."/>
            <person name="Nagy L.G."/>
            <person name="Martin F.M."/>
        </authorList>
    </citation>
    <scope>NUCLEOTIDE SEQUENCE</scope>
    <source>
        <strain evidence="2">UH-Tt-Lm1</strain>
    </source>
</reference>
<protein>
    <submittedName>
        <fullName evidence="2">Uncharacterized protein</fullName>
    </submittedName>
</protein>
<comment type="caution">
    <text evidence="2">The sequence shown here is derived from an EMBL/GenBank/DDBJ whole genome shotgun (WGS) entry which is preliminary data.</text>
</comment>
<proteinExistence type="predicted"/>
<name>A0A9P6L0Y7_9AGAM</name>
<organism evidence="2 3">
    <name type="scientific">Thelephora terrestris</name>
    <dbReference type="NCBI Taxonomy" id="56493"/>
    <lineage>
        <taxon>Eukaryota</taxon>
        <taxon>Fungi</taxon>
        <taxon>Dikarya</taxon>
        <taxon>Basidiomycota</taxon>
        <taxon>Agaricomycotina</taxon>
        <taxon>Agaricomycetes</taxon>
        <taxon>Thelephorales</taxon>
        <taxon>Thelephoraceae</taxon>
        <taxon>Thelephora</taxon>
    </lineage>
</organism>
<sequence>MNLATTNNPYPQHSQHWSAHGKSPPSKPAYDDRNRVSTGLASTGVQVPLDSHYQQCFYPTLPLRSPVLSPRVFNIFNELYLPTHLDLARIGETVANGGRIDVVRVTFKRGAQASQGGDVESAAGVTAVNSINELRSDSVKAEKAMATAEKMTNTLSWEGLSYTVPIGGGEERKLFSDVSGFVVPGKLTVLMGESRQESSKNLFLPDNKLPLKPISSS</sequence>
<evidence type="ECO:0000256" key="1">
    <source>
        <dbReference type="SAM" id="MobiDB-lite"/>
    </source>
</evidence>
<keyword evidence="3" id="KW-1185">Reference proteome</keyword>
<dbReference type="Proteomes" id="UP000736335">
    <property type="component" value="Unassembled WGS sequence"/>
</dbReference>